<feature type="region of interest" description="Disordered" evidence="1">
    <location>
        <begin position="195"/>
        <end position="230"/>
    </location>
</feature>
<reference evidence="3" key="1">
    <citation type="journal article" date="2019" name="Int. J. Syst. Evol. Microbiol.">
        <title>The Global Catalogue of Microorganisms (GCM) 10K type strain sequencing project: providing services to taxonomists for standard genome sequencing and annotation.</title>
        <authorList>
            <consortium name="The Broad Institute Genomics Platform"/>
            <consortium name="The Broad Institute Genome Sequencing Center for Infectious Disease"/>
            <person name="Wu L."/>
            <person name="Ma J."/>
        </authorList>
    </citation>
    <scope>NUCLEOTIDE SEQUENCE [LARGE SCALE GENOMIC DNA]</scope>
    <source>
        <strain evidence="3">CGMCC 1.14966</strain>
    </source>
</reference>
<evidence type="ECO:0000313" key="3">
    <source>
        <dbReference type="Proteomes" id="UP000637774"/>
    </source>
</evidence>
<protein>
    <recommendedName>
        <fullName evidence="4">Sce7726 family protein</fullName>
    </recommendedName>
</protein>
<evidence type="ECO:0008006" key="4">
    <source>
        <dbReference type="Google" id="ProtNLM"/>
    </source>
</evidence>
<dbReference type="EMBL" id="BMGY01000004">
    <property type="protein sequence ID" value="GGH81051.1"/>
    <property type="molecule type" value="Genomic_DNA"/>
</dbReference>
<evidence type="ECO:0000313" key="2">
    <source>
        <dbReference type="EMBL" id="GGH81051.1"/>
    </source>
</evidence>
<gene>
    <name evidence="2" type="ORF">GCM10011495_07190</name>
</gene>
<comment type="caution">
    <text evidence="2">The sequence shown here is derived from an EMBL/GenBank/DDBJ whole genome shotgun (WGS) entry which is preliminary data.</text>
</comment>
<feature type="compositionally biased region" description="Basic residues" evidence="1">
    <location>
        <begin position="203"/>
        <end position="230"/>
    </location>
</feature>
<accession>A0ABQ1ZXH2</accession>
<evidence type="ECO:0000256" key="1">
    <source>
        <dbReference type="SAM" id="MobiDB-lite"/>
    </source>
</evidence>
<dbReference type="Proteomes" id="UP000637774">
    <property type="component" value="Unassembled WGS sequence"/>
</dbReference>
<dbReference type="NCBIfam" id="NF033832">
    <property type="entry name" value="sce7726_fam"/>
    <property type="match status" value="1"/>
</dbReference>
<sequence>MFARYVLIFGVAMNDPAIRALLYPLLTGGVRIDELPTGTTRADVVHITEHFMHGYEVKGDGDTLQRVANQLRCYGEVYDFVTFIVTEKHLPKLLPLLPEWVGILIASESGLSTHRAAGYNATVERAPLSRLLLLDEVKQYLLARGLTGVSTLRSREISHFLRTTQLVPLSGLAQYVRERLIARLPERLLLRAERKAERERLPPRRKPKGKPKPKAKKKKPAVQKKVRVVA</sequence>
<dbReference type="InterPro" id="IPR047729">
    <property type="entry name" value="Sce7726-like"/>
</dbReference>
<name>A0ABQ1ZXH2_9BACT</name>
<keyword evidence="3" id="KW-1185">Reference proteome</keyword>
<proteinExistence type="predicted"/>
<organism evidence="2 3">
    <name type="scientific">Hymenobacter frigidus</name>
    <dbReference type="NCBI Taxonomy" id="1524095"/>
    <lineage>
        <taxon>Bacteria</taxon>
        <taxon>Pseudomonadati</taxon>
        <taxon>Bacteroidota</taxon>
        <taxon>Cytophagia</taxon>
        <taxon>Cytophagales</taxon>
        <taxon>Hymenobacteraceae</taxon>
        <taxon>Hymenobacter</taxon>
    </lineage>
</organism>